<proteinExistence type="predicted"/>
<keyword evidence="1" id="KW-0472">Membrane</keyword>
<dbReference type="GO" id="GO:0008237">
    <property type="term" value="F:metallopeptidase activity"/>
    <property type="evidence" value="ECO:0007669"/>
    <property type="project" value="UniProtKB-KW"/>
</dbReference>
<feature type="transmembrane region" description="Helical" evidence="1">
    <location>
        <begin position="12"/>
        <end position="37"/>
    </location>
</feature>
<reference evidence="3" key="1">
    <citation type="submission" date="2020-04" db="EMBL/GenBank/DDBJ databases">
        <title>Deep metagenomics examines the oral microbiome during advanced dental caries in children, revealing novel taxa and co-occurrences with host molecules.</title>
        <authorList>
            <person name="Baker J.L."/>
            <person name="Morton J.T."/>
            <person name="Dinis M."/>
            <person name="Alvarez R."/>
            <person name="Tran N.C."/>
            <person name="Knight R."/>
            <person name="Edlund A."/>
        </authorList>
    </citation>
    <scope>NUCLEOTIDE SEQUENCE</scope>
    <source>
        <strain evidence="3">JCVI_25_bin.9</strain>
    </source>
</reference>
<dbReference type="Proteomes" id="UP000757461">
    <property type="component" value="Unassembled WGS sequence"/>
</dbReference>
<keyword evidence="3" id="KW-0645">Protease</keyword>
<dbReference type="Pfam" id="PF02517">
    <property type="entry name" value="Rce1-like"/>
    <property type="match status" value="1"/>
</dbReference>
<dbReference type="InterPro" id="IPR003675">
    <property type="entry name" value="Rce1/LyrA-like_dom"/>
</dbReference>
<gene>
    <name evidence="3" type="ORF">HXN33_03455</name>
</gene>
<evidence type="ECO:0000313" key="3">
    <source>
        <dbReference type="EMBL" id="MBF1414620.1"/>
    </source>
</evidence>
<dbReference type="GO" id="GO:0004175">
    <property type="term" value="F:endopeptidase activity"/>
    <property type="evidence" value="ECO:0007669"/>
    <property type="project" value="UniProtKB-ARBA"/>
</dbReference>
<evidence type="ECO:0000313" key="4">
    <source>
        <dbReference type="Proteomes" id="UP000757461"/>
    </source>
</evidence>
<dbReference type="EMBL" id="JABZSQ010000039">
    <property type="protein sequence ID" value="MBF1414620.1"/>
    <property type="molecule type" value="Genomic_DNA"/>
</dbReference>
<sequence length="278" mass="31137">MKDHKNIKLWRDIIFVIGGILLLIIGSTIQAFGVYTASEYNSYLINIPIFLITAAVLLLLYSLLTRYVEGNDACKIAPRKDISSIGKGLLIGFSYFIIVTATMSLCGCYHIKSIQFDWEKQLFSFTLFFLVAVSEEIFFRGFLFRIINRRWNLWAALVISALIFGGLHIFNDNATLWSSIAIAIEAGSLYGAAYAYNKNLWLPIGIHWIWNYTQGNILGFPVSGEDNVTSVITPEISGPQWLTGGSFGAEASVISAVIGLLISLWFIRKTVQQEHCEQ</sequence>
<dbReference type="PANTHER" id="PTHR39430:SF1">
    <property type="entry name" value="PROTEASE"/>
    <property type="match status" value="1"/>
</dbReference>
<dbReference type="PANTHER" id="PTHR39430">
    <property type="entry name" value="MEMBRANE-ASSOCIATED PROTEASE-RELATED"/>
    <property type="match status" value="1"/>
</dbReference>
<keyword evidence="1" id="KW-1133">Transmembrane helix</keyword>
<feature type="transmembrane region" description="Helical" evidence="1">
    <location>
        <begin position="151"/>
        <end position="170"/>
    </location>
</feature>
<comment type="caution">
    <text evidence="3">The sequence shown here is derived from an EMBL/GenBank/DDBJ whole genome shotgun (WGS) entry which is preliminary data.</text>
</comment>
<feature type="transmembrane region" description="Helical" evidence="1">
    <location>
        <begin position="43"/>
        <end position="68"/>
    </location>
</feature>
<feature type="transmembrane region" description="Helical" evidence="1">
    <location>
        <begin position="122"/>
        <end position="139"/>
    </location>
</feature>
<feature type="transmembrane region" description="Helical" evidence="1">
    <location>
        <begin position="247"/>
        <end position="267"/>
    </location>
</feature>
<feature type="transmembrane region" description="Helical" evidence="1">
    <location>
        <begin position="89"/>
        <end position="110"/>
    </location>
</feature>
<evidence type="ECO:0000256" key="1">
    <source>
        <dbReference type="SAM" id="Phobius"/>
    </source>
</evidence>
<organism evidence="3 4">
    <name type="scientific">Prevotella histicola</name>
    <dbReference type="NCBI Taxonomy" id="470565"/>
    <lineage>
        <taxon>Bacteria</taxon>
        <taxon>Pseudomonadati</taxon>
        <taxon>Bacteroidota</taxon>
        <taxon>Bacteroidia</taxon>
        <taxon>Bacteroidales</taxon>
        <taxon>Prevotellaceae</taxon>
        <taxon>Prevotella</taxon>
    </lineage>
</organism>
<keyword evidence="3" id="KW-0482">Metalloprotease</keyword>
<accession>A0A930HY77</accession>
<keyword evidence="3" id="KW-0378">Hydrolase</keyword>
<keyword evidence="1" id="KW-0812">Transmembrane</keyword>
<name>A0A930HY77_9BACT</name>
<feature type="domain" description="CAAX prenyl protease 2/Lysostaphin resistance protein A-like" evidence="2">
    <location>
        <begin position="122"/>
        <end position="212"/>
    </location>
</feature>
<dbReference type="RefSeq" id="WP_278785725.1">
    <property type="nucleotide sequence ID" value="NZ_CAKAQX010000045.1"/>
</dbReference>
<evidence type="ECO:0000259" key="2">
    <source>
        <dbReference type="Pfam" id="PF02517"/>
    </source>
</evidence>
<dbReference type="GO" id="GO:0080120">
    <property type="term" value="P:CAAX-box protein maturation"/>
    <property type="evidence" value="ECO:0007669"/>
    <property type="project" value="UniProtKB-ARBA"/>
</dbReference>
<dbReference type="AlphaFoldDB" id="A0A930HY77"/>
<protein>
    <submittedName>
        <fullName evidence="3">CPBP family intramembrane metalloprotease</fullName>
    </submittedName>
</protein>